<proteinExistence type="predicted"/>
<feature type="region of interest" description="Disordered" evidence="1">
    <location>
        <begin position="1"/>
        <end position="26"/>
    </location>
</feature>
<dbReference type="Proteomes" id="UP000509458">
    <property type="component" value="Chromosome"/>
</dbReference>
<gene>
    <name evidence="2" type="ORF">ALFOR1_30772</name>
</gene>
<reference evidence="2 3" key="1">
    <citation type="submission" date="2020-06" db="EMBL/GenBank/DDBJ databases">
        <authorList>
            <person name="Duchaud E."/>
        </authorList>
    </citation>
    <scope>NUCLEOTIDE SEQUENCE [LARGE SCALE GENOMIC DNA]</scope>
    <source>
        <strain evidence="2">Alteromonas fortis</strain>
    </source>
</reference>
<dbReference type="EMBL" id="LR812090">
    <property type="protein sequence ID" value="CAB9493841.1"/>
    <property type="molecule type" value="Genomic_DNA"/>
</dbReference>
<sequence length="61" mass="7142">MKKISPRKDKPSPFSRIMRKGQEKTNYKARNGKLLMLMSEEDHARIAKLISKWLAQDETNP</sequence>
<evidence type="ECO:0000313" key="3">
    <source>
        <dbReference type="Proteomes" id="UP000509458"/>
    </source>
</evidence>
<evidence type="ECO:0000256" key="1">
    <source>
        <dbReference type="SAM" id="MobiDB-lite"/>
    </source>
</evidence>
<protein>
    <submittedName>
        <fullName evidence="2">Uncharacterized protein</fullName>
    </submittedName>
</protein>
<accession>A0A6T9Y354</accession>
<name>A0A6T9Y354_ALTMA</name>
<dbReference type="RefSeq" id="WP_179983307.1">
    <property type="nucleotide sequence ID" value="NZ_LR812090.1"/>
</dbReference>
<organism evidence="2 3">
    <name type="scientific">Alteromonas macleodii</name>
    <name type="common">Pseudoalteromonas macleodii</name>
    <dbReference type="NCBI Taxonomy" id="28108"/>
    <lineage>
        <taxon>Bacteria</taxon>
        <taxon>Pseudomonadati</taxon>
        <taxon>Pseudomonadota</taxon>
        <taxon>Gammaproteobacteria</taxon>
        <taxon>Alteromonadales</taxon>
        <taxon>Alteromonadaceae</taxon>
        <taxon>Alteromonas/Salinimonas group</taxon>
        <taxon>Alteromonas</taxon>
    </lineage>
</organism>
<feature type="compositionally biased region" description="Basic and acidic residues" evidence="1">
    <location>
        <begin position="1"/>
        <end position="11"/>
    </location>
</feature>
<dbReference type="AlphaFoldDB" id="A0A6T9Y354"/>
<evidence type="ECO:0000313" key="2">
    <source>
        <dbReference type="EMBL" id="CAB9493841.1"/>
    </source>
</evidence>